<proteinExistence type="predicted"/>
<evidence type="ECO:0000259" key="1">
    <source>
        <dbReference type="Pfam" id="PF26312"/>
    </source>
</evidence>
<dbReference type="RefSeq" id="WP_062022748.1">
    <property type="nucleotide sequence ID" value="NZ_LQQC01000012.1"/>
</dbReference>
<reference evidence="2 3" key="1">
    <citation type="submission" date="2016-01" db="EMBL/GenBank/DDBJ databases">
        <title>Use of Whole Genome Sequencing to ascertain that Brevibacterium massiliense (Roux, Raoult 2009) is a later heterotypic synonym of Brevibacterium ravenspurgense (Mages 2008).</title>
        <authorList>
            <person name="Bernier A.-M."/>
            <person name="Burdz T."/>
            <person name="Huynh C."/>
            <person name="Pachecho A.L."/>
            <person name="Wiebe D."/>
            <person name="Bonner C."/>
            <person name="Bernard K."/>
        </authorList>
    </citation>
    <scope>NUCLEOTIDE SEQUENCE [LARGE SCALE GENOMIC DNA]</scope>
    <source>
        <strain evidence="2 3">CCUG56047</strain>
    </source>
</reference>
<dbReference type="Pfam" id="PF26312">
    <property type="entry name" value="DUF8083"/>
    <property type="match status" value="1"/>
</dbReference>
<dbReference type="PATRIC" id="fig|479117.4.peg.1855"/>
<dbReference type="EMBL" id="LQQC01000012">
    <property type="protein sequence ID" value="KXZ57352.1"/>
    <property type="molecule type" value="Genomic_DNA"/>
</dbReference>
<evidence type="ECO:0000313" key="3">
    <source>
        <dbReference type="Proteomes" id="UP000243589"/>
    </source>
</evidence>
<accession>A0A150H5J2</accession>
<comment type="caution">
    <text evidence="2">The sequence shown here is derived from an EMBL/GenBank/DDBJ whole genome shotgun (WGS) entry which is preliminary data.</text>
</comment>
<sequence>MAYERRYQVCLRVFEPLDAHPELGDYPVSDNRSMIEELVAADADARLISFPPDPVADSYRGTPIFLTAEEWGDGITRVCPVQDDIRSWHAVEALAENVSRDELDMLVPKSARRRAAAKRVEWMQDDPDERVFTRTAAWEVSPVWWLAFDLDADRIRTDEAEDGSQRTFIRTDIVAASARVDWALAVIREKSRLRAVVESAAQFGTWLETFDPNAVLELDLGGMTGVLDPEQAQDYVDSWVDALDSDDYDSAVAAFNLYTEAWEKLGLFSRSS</sequence>
<name>A0A150H5J2_9MICO</name>
<gene>
    <name evidence="2" type="ORF">Bravens_01872</name>
</gene>
<protein>
    <recommendedName>
        <fullName evidence="1">DUF8083 domain-containing protein</fullName>
    </recommendedName>
</protein>
<evidence type="ECO:0000313" key="2">
    <source>
        <dbReference type="EMBL" id="KXZ57352.1"/>
    </source>
</evidence>
<dbReference type="Proteomes" id="UP000243589">
    <property type="component" value="Unassembled WGS sequence"/>
</dbReference>
<keyword evidence="3" id="KW-1185">Reference proteome</keyword>
<organism evidence="2 3">
    <name type="scientific">Brevibacterium ravenspurgense</name>
    <dbReference type="NCBI Taxonomy" id="479117"/>
    <lineage>
        <taxon>Bacteria</taxon>
        <taxon>Bacillati</taxon>
        <taxon>Actinomycetota</taxon>
        <taxon>Actinomycetes</taxon>
        <taxon>Micrococcales</taxon>
        <taxon>Brevibacteriaceae</taxon>
        <taxon>Brevibacterium</taxon>
    </lineage>
</organism>
<dbReference type="AlphaFoldDB" id="A0A150H5J2"/>
<dbReference type="InterPro" id="IPR058396">
    <property type="entry name" value="DUF8083"/>
</dbReference>
<feature type="domain" description="DUF8083" evidence="1">
    <location>
        <begin position="7"/>
        <end position="265"/>
    </location>
</feature>